<sequence length="74" mass="8376">MLFSTWFGPRFLMPSWFEQVARFNPVTWYLDATRSILSGHPDWGFIGISVAFIVGLAGTTFSRSIGAYRRLAAE</sequence>
<dbReference type="EMBL" id="JBHSFG010000047">
    <property type="protein sequence ID" value="MFC4468420.1"/>
    <property type="molecule type" value="Genomic_DNA"/>
</dbReference>
<dbReference type="Proteomes" id="UP001596012">
    <property type="component" value="Unassembled WGS sequence"/>
</dbReference>
<keyword evidence="3" id="KW-1185">Reference proteome</keyword>
<keyword evidence="1" id="KW-0472">Membrane</keyword>
<accession>A0ABV8YV39</accession>
<evidence type="ECO:0008006" key="4">
    <source>
        <dbReference type="Google" id="ProtNLM"/>
    </source>
</evidence>
<organism evidence="2 3">
    <name type="scientific">Streptomyces xiangluensis</name>
    <dbReference type="NCBI Taxonomy" id="2665720"/>
    <lineage>
        <taxon>Bacteria</taxon>
        <taxon>Bacillati</taxon>
        <taxon>Actinomycetota</taxon>
        <taxon>Actinomycetes</taxon>
        <taxon>Kitasatosporales</taxon>
        <taxon>Streptomycetaceae</taxon>
        <taxon>Streptomyces</taxon>
    </lineage>
</organism>
<comment type="caution">
    <text evidence="2">The sequence shown here is derived from an EMBL/GenBank/DDBJ whole genome shotgun (WGS) entry which is preliminary data.</text>
</comment>
<keyword evidence="1" id="KW-1133">Transmembrane helix</keyword>
<protein>
    <recommendedName>
        <fullName evidence="4">Transport permease protein</fullName>
    </recommendedName>
</protein>
<evidence type="ECO:0000313" key="3">
    <source>
        <dbReference type="Proteomes" id="UP001596012"/>
    </source>
</evidence>
<name>A0ABV8YV39_9ACTN</name>
<evidence type="ECO:0000256" key="1">
    <source>
        <dbReference type="SAM" id="Phobius"/>
    </source>
</evidence>
<gene>
    <name evidence="2" type="ORF">ACFPH6_28415</name>
</gene>
<keyword evidence="1" id="KW-0812">Transmembrane</keyword>
<feature type="transmembrane region" description="Helical" evidence="1">
    <location>
        <begin position="43"/>
        <end position="61"/>
    </location>
</feature>
<proteinExistence type="predicted"/>
<reference evidence="3" key="1">
    <citation type="journal article" date="2019" name="Int. J. Syst. Evol. Microbiol.">
        <title>The Global Catalogue of Microorganisms (GCM) 10K type strain sequencing project: providing services to taxonomists for standard genome sequencing and annotation.</title>
        <authorList>
            <consortium name="The Broad Institute Genomics Platform"/>
            <consortium name="The Broad Institute Genome Sequencing Center for Infectious Disease"/>
            <person name="Wu L."/>
            <person name="Ma J."/>
        </authorList>
    </citation>
    <scope>NUCLEOTIDE SEQUENCE [LARGE SCALE GENOMIC DNA]</scope>
    <source>
        <strain evidence="3">DT43</strain>
    </source>
</reference>
<evidence type="ECO:0000313" key="2">
    <source>
        <dbReference type="EMBL" id="MFC4468420.1"/>
    </source>
</evidence>
<dbReference type="RefSeq" id="WP_386346260.1">
    <property type="nucleotide sequence ID" value="NZ_JBHSFG010000047.1"/>
</dbReference>